<reference evidence="1" key="1">
    <citation type="journal article" date="2022" name="bioRxiv">
        <title>Sequencing and chromosome-scale assembly of the giantPleurodeles waltlgenome.</title>
        <authorList>
            <person name="Brown T."/>
            <person name="Elewa A."/>
            <person name="Iarovenko S."/>
            <person name="Subramanian E."/>
            <person name="Araus A.J."/>
            <person name="Petzold A."/>
            <person name="Susuki M."/>
            <person name="Suzuki K.-i.T."/>
            <person name="Hayashi T."/>
            <person name="Toyoda A."/>
            <person name="Oliveira C."/>
            <person name="Osipova E."/>
            <person name="Leigh N.D."/>
            <person name="Simon A."/>
            <person name="Yun M.H."/>
        </authorList>
    </citation>
    <scope>NUCLEOTIDE SEQUENCE</scope>
    <source>
        <strain evidence="1">20211129_DDA</strain>
        <tissue evidence="1">Liver</tissue>
    </source>
</reference>
<dbReference type="AlphaFoldDB" id="A0AAV7TNI1"/>
<keyword evidence="2" id="KW-1185">Reference proteome</keyword>
<evidence type="ECO:0000313" key="1">
    <source>
        <dbReference type="EMBL" id="KAJ1177272.1"/>
    </source>
</evidence>
<gene>
    <name evidence="1" type="ORF">NDU88_002533</name>
</gene>
<proteinExistence type="predicted"/>
<dbReference type="Proteomes" id="UP001066276">
    <property type="component" value="Chromosome 3_2"/>
</dbReference>
<accession>A0AAV7TNI1</accession>
<name>A0AAV7TNI1_PLEWA</name>
<protein>
    <submittedName>
        <fullName evidence="1">Uncharacterized protein</fullName>
    </submittedName>
</protein>
<comment type="caution">
    <text evidence="1">The sequence shown here is derived from an EMBL/GenBank/DDBJ whole genome shotgun (WGS) entry which is preliminary data.</text>
</comment>
<sequence length="99" mass="10600">MRLHAQNELWEELFTSCDFSLDTLMSAPITTSVVVNALSAPAEWLSSNQGSKAALGHCHTVPTPAQGQSADCSTHSLCTPEERPDLPVSKAAHVRSQVV</sequence>
<dbReference type="EMBL" id="JANPWB010000006">
    <property type="protein sequence ID" value="KAJ1177272.1"/>
    <property type="molecule type" value="Genomic_DNA"/>
</dbReference>
<organism evidence="1 2">
    <name type="scientific">Pleurodeles waltl</name>
    <name type="common">Iberian ribbed newt</name>
    <dbReference type="NCBI Taxonomy" id="8319"/>
    <lineage>
        <taxon>Eukaryota</taxon>
        <taxon>Metazoa</taxon>
        <taxon>Chordata</taxon>
        <taxon>Craniata</taxon>
        <taxon>Vertebrata</taxon>
        <taxon>Euteleostomi</taxon>
        <taxon>Amphibia</taxon>
        <taxon>Batrachia</taxon>
        <taxon>Caudata</taxon>
        <taxon>Salamandroidea</taxon>
        <taxon>Salamandridae</taxon>
        <taxon>Pleurodelinae</taxon>
        <taxon>Pleurodeles</taxon>
    </lineage>
</organism>
<evidence type="ECO:0000313" key="2">
    <source>
        <dbReference type="Proteomes" id="UP001066276"/>
    </source>
</evidence>